<organism evidence="8 9">
    <name type="scientific">Heyndrickxia oleronia</name>
    <dbReference type="NCBI Taxonomy" id="38875"/>
    <lineage>
        <taxon>Bacteria</taxon>
        <taxon>Bacillati</taxon>
        <taxon>Bacillota</taxon>
        <taxon>Bacilli</taxon>
        <taxon>Bacillales</taxon>
        <taxon>Bacillaceae</taxon>
        <taxon>Heyndrickxia</taxon>
    </lineage>
</organism>
<dbReference type="AlphaFoldDB" id="A0A8E2I2T7"/>
<comment type="caution">
    <text evidence="8">The sequence shown here is derived from an EMBL/GenBank/DDBJ whole genome shotgun (WGS) entry which is preliminary data.</text>
</comment>
<evidence type="ECO:0000313" key="8">
    <source>
        <dbReference type="EMBL" id="OOP65579.1"/>
    </source>
</evidence>
<keyword evidence="4" id="KW-0808">Transferase</keyword>
<dbReference type="EC" id="2.1.1.113" evidence="2"/>
<evidence type="ECO:0000256" key="6">
    <source>
        <dbReference type="ARBA" id="ARBA00022747"/>
    </source>
</evidence>
<evidence type="ECO:0000256" key="7">
    <source>
        <dbReference type="ARBA" id="ARBA00049120"/>
    </source>
</evidence>
<dbReference type="Proteomes" id="UP000189761">
    <property type="component" value="Unassembled WGS sequence"/>
</dbReference>
<dbReference type="PROSITE" id="PS00093">
    <property type="entry name" value="N4_MTASE"/>
    <property type="match status" value="1"/>
</dbReference>
<proteinExistence type="inferred from homology"/>
<dbReference type="EMBL" id="MTLA01000485">
    <property type="protein sequence ID" value="OOP65579.1"/>
    <property type="molecule type" value="Genomic_DNA"/>
</dbReference>
<evidence type="ECO:0000256" key="3">
    <source>
        <dbReference type="ARBA" id="ARBA00022603"/>
    </source>
</evidence>
<comment type="similarity">
    <text evidence="1">Belongs to the N(4)/N(6)-methyltransferase family. N(4) subfamily.</text>
</comment>
<comment type="catalytic activity">
    <reaction evidence="7">
        <text>a 2'-deoxycytidine in DNA + S-adenosyl-L-methionine = an N(4)-methyl-2'-deoxycytidine in DNA + S-adenosyl-L-homocysteine + H(+)</text>
        <dbReference type="Rhea" id="RHEA:16857"/>
        <dbReference type="Rhea" id="RHEA-COMP:11369"/>
        <dbReference type="Rhea" id="RHEA-COMP:13674"/>
        <dbReference type="ChEBI" id="CHEBI:15378"/>
        <dbReference type="ChEBI" id="CHEBI:57856"/>
        <dbReference type="ChEBI" id="CHEBI:59789"/>
        <dbReference type="ChEBI" id="CHEBI:85452"/>
        <dbReference type="ChEBI" id="CHEBI:137933"/>
        <dbReference type="EC" id="2.1.1.113"/>
    </reaction>
</comment>
<dbReference type="Gene3D" id="3.40.50.150">
    <property type="entry name" value="Vaccinia Virus protein VP39"/>
    <property type="match status" value="2"/>
</dbReference>
<accession>A0A8E2I2T7</accession>
<evidence type="ECO:0000256" key="4">
    <source>
        <dbReference type="ARBA" id="ARBA00022679"/>
    </source>
</evidence>
<name>A0A8E2I2T7_9BACI</name>
<dbReference type="RefSeq" id="WP_169846991.1">
    <property type="nucleotide sequence ID" value="NZ_CP065424.1"/>
</dbReference>
<dbReference type="GO" id="GO:0032259">
    <property type="term" value="P:methylation"/>
    <property type="evidence" value="ECO:0007669"/>
    <property type="project" value="UniProtKB-KW"/>
</dbReference>
<evidence type="ECO:0000256" key="1">
    <source>
        <dbReference type="ARBA" id="ARBA00010203"/>
    </source>
</evidence>
<dbReference type="GO" id="GO:0009307">
    <property type="term" value="P:DNA restriction-modification system"/>
    <property type="evidence" value="ECO:0007669"/>
    <property type="project" value="UniProtKB-KW"/>
</dbReference>
<keyword evidence="3" id="KW-0489">Methyltransferase</keyword>
<dbReference type="GO" id="GO:0009007">
    <property type="term" value="F:site-specific DNA-methyltransferase (adenine-specific) activity"/>
    <property type="evidence" value="ECO:0007669"/>
    <property type="project" value="UniProtKB-EC"/>
</dbReference>
<keyword evidence="6" id="KW-0680">Restriction system</keyword>
<protein>
    <recommendedName>
        <fullName evidence="2">site-specific DNA-methyltransferase (cytosine-N(4)-specific)</fullName>
        <ecNumber evidence="2">2.1.1.113</ecNumber>
    </recommendedName>
</protein>
<reference evidence="8 9" key="1">
    <citation type="submission" date="2017-01" db="EMBL/GenBank/DDBJ databases">
        <title>Draft genome sequence of Bacillus oleronius.</title>
        <authorList>
            <person name="Allam M."/>
        </authorList>
    </citation>
    <scope>NUCLEOTIDE SEQUENCE [LARGE SCALE GENOMIC DNA]</scope>
    <source>
        <strain evidence="8 9">DSM 9356</strain>
    </source>
</reference>
<keyword evidence="9" id="KW-1185">Reference proteome</keyword>
<gene>
    <name evidence="8" type="ORF">BWZ43_24850</name>
</gene>
<dbReference type="GO" id="GO:0003677">
    <property type="term" value="F:DNA binding"/>
    <property type="evidence" value="ECO:0007669"/>
    <property type="project" value="InterPro"/>
</dbReference>
<keyword evidence="5" id="KW-0949">S-adenosyl-L-methionine</keyword>
<sequence>MLTLPRQDWEEIDINYSGENSFASFLPNNSNIHAYPAKLVPNLVHDIINTLRKYNNIEKTLDPFVGSGTVGLESKYLGLDFYGSDMNPLSILISRTKTLTMENTPHVINSLNSFTELLEKEYKETHAISCVSFKNIDYWFKKENIKQLSYIKTRLDYFLKTKSRKYQEIYSLILLTSFSSTIRKCSLTRNGEFKLYRMVESDIAKFNPNAFEIFSNTVNQLLDMLNHTNEIYEKKTITEITLQNAKELLNIDDESIDLIFTSPPYGDSKTTVAYGQFSRLPLQWIGDLIRKYLKIDVYSDNCDEYLLGGKKSGIFLDKEIVVNSSETLKKLELQMTKTINDELSRLKQAKLQLSFIKEKINNNALTLEDLSNNNVIYELVWERLRLNTLRKINSRAEHSKQQAKIISSEEVSRFFSSYNSCPRKKYRNNKVVEKTIPSITETIQRKINAMPKRVTEIINFFLDLYKVVIETDKKLKLGGHQVWVVGHRTVLGEINVNMRDILKEWFNSMGYNEVTSLQRKYSFKRMPHHITSTITRSEQIDTMMEEYILIVKKERK</sequence>
<evidence type="ECO:0000256" key="2">
    <source>
        <dbReference type="ARBA" id="ARBA00012185"/>
    </source>
</evidence>
<evidence type="ECO:0000256" key="5">
    <source>
        <dbReference type="ARBA" id="ARBA00022691"/>
    </source>
</evidence>
<dbReference type="GO" id="GO:0015667">
    <property type="term" value="F:site-specific DNA-methyltransferase (cytosine-N4-specific) activity"/>
    <property type="evidence" value="ECO:0007669"/>
    <property type="project" value="UniProtKB-EC"/>
</dbReference>
<dbReference type="InterPro" id="IPR017985">
    <property type="entry name" value="MeTrfase_CN4_CS"/>
</dbReference>
<dbReference type="Pfam" id="PF02086">
    <property type="entry name" value="MethyltransfD12"/>
    <property type="match status" value="1"/>
</dbReference>
<evidence type="ECO:0000313" key="9">
    <source>
        <dbReference type="Proteomes" id="UP000189761"/>
    </source>
</evidence>
<dbReference type="InterPro" id="IPR029063">
    <property type="entry name" value="SAM-dependent_MTases_sf"/>
</dbReference>
<dbReference type="InterPro" id="IPR012327">
    <property type="entry name" value="MeTrfase_D12"/>
</dbReference>
<dbReference type="SUPFAM" id="SSF53335">
    <property type="entry name" value="S-adenosyl-L-methionine-dependent methyltransferases"/>
    <property type="match status" value="1"/>
</dbReference>